<keyword evidence="4" id="KW-0808">Transferase</keyword>
<keyword evidence="5" id="KW-0418">Kinase</keyword>
<dbReference type="InterPro" id="IPR000014">
    <property type="entry name" value="PAS"/>
</dbReference>
<dbReference type="PANTHER" id="PTHR43711">
    <property type="entry name" value="TWO-COMPONENT HISTIDINE KINASE"/>
    <property type="match status" value="1"/>
</dbReference>
<dbReference type="Pfam" id="PF13426">
    <property type="entry name" value="PAS_9"/>
    <property type="match status" value="1"/>
</dbReference>
<dbReference type="Gene3D" id="3.30.450.20">
    <property type="entry name" value="PAS domain"/>
    <property type="match status" value="2"/>
</dbReference>
<dbReference type="GO" id="GO:0000155">
    <property type="term" value="F:phosphorelay sensor kinase activity"/>
    <property type="evidence" value="ECO:0007669"/>
    <property type="project" value="InterPro"/>
</dbReference>
<dbReference type="InterPro" id="IPR036890">
    <property type="entry name" value="HATPase_C_sf"/>
</dbReference>
<dbReference type="FunFam" id="3.30.565.10:FF:000006">
    <property type="entry name" value="Sensor histidine kinase WalK"/>
    <property type="match status" value="1"/>
</dbReference>
<dbReference type="InterPro" id="IPR004358">
    <property type="entry name" value="Sig_transdc_His_kin-like_C"/>
</dbReference>
<feature type="domain" description="PAS" evidence="9">
    <location>
        <begin position="132"/>
        <end position="183"/>
    </location>
</feature>
<dbReference type="InterPro" id="IPR035965">
    <property type="entry name" value="PAS-like_dom_sf"/>
</dbReference>
<evidence type="ECO:0000313" key="11">
    <source>
        <dbReference type="Proteomes" id="UP000593846"/>
    </source>
</evidence>
<dbReference type="Gene3D" id="1.10.287.130">
    <property type="match status" value="1"/>
</dbReference>
<dbReference type="SUPFAM" id="SSF55785">
    <property type="entry name" value="PYP-like sensor domain (PAS domain)"/>
    <property type="match status" value="2"/>
</dbReference>
<reference evidence="11" key="1">
    <citation type="submission" date="2020-10" db="EMBL/GenBank/DDBJ databases">
        <title>Genome-based taxonomic classification of the species Anabaenopsis elenkinii.</title>
        <authorList>
            <person name="Delbaje E."/>
            <person name="Andreote A.P.D."/>
            <person name="Pellegrinetti T.A."/>
            <person name="Cruz R.B."/>
            <person name="Branco L.H.Z."/>
            <person name="Fiore M.F."/>
        </authorList>
    </citation>
    <scope>NUCLEOTIDE SEQUENCE [LARGE SCALE GENOMIC DNA]</scope>
    <source>
        <strain evidence="11">CCIBt3563</strain>
    </source>
</reference>
<evidence type="ECO:0000256" key="2">
    <source>
        <dbReference type="ARBA" id="ARBA00012438"/>
    </source>
</evidence>
<dbReference type="PROSITE" id="PS50109">
    <property type="entry name" value="HIS_KIN"/>
    <property type="match status" value="1"/>
</dbReference>
<comment type="catalytic activity">
    <reaction evidence="1">
        <text>ATP + protein L-histidine = ADP + protein N-phospho-L-histidine.</text>
        <dbReference type="EC" id="2.7.13.3"/>
    </reaction>
</comment>
<dbReference type="CDD" id="cd00082">
    <property type="entry name" value="HisKA"/>
    <property type="match status" value="1"/>
</dbReference>
<evidence type="ECO:0000256" key="7">
    <source>
        <dbReference type="ARBA" id="ARBA00055745"/>
    </source>
</evidence>
<dbReference type="NCBIfam" id="TIGR00229">
    <property type="entry name" value="sensory_box"/>
    <property type="match status" value="1"/>
</dbReference>
<feature type="domain" description="Histidine kinase" evidence="8">
    <location>
        <begin position="273"/>
        <end position="488"/>
    </location>
</feature>
<dbReference type="SMART" id="SM00388">
    <property type="entry name" value="HisKA"/>
    <property type="match status" value="1"/>
</dbReference>
<dbReference type="Pfam" id="PF02518">
    <property type="entry name" value="HATPase_c"/>
    <property type="match status" value="1"/>
</dbReference>
<dbReference type="Gene3D" id="3.30.565.10">
    <property type="entry name" value="Histidine kinase-like ATPase, C-terminal domain"/>
    <property type="match status" value="1"/>
</dbReference>
<dbReference type="PROSITE" id="PS50112">
    <property type="entry name" value="PAS"/>
    <property type="match status" value="1"/>
</dbReference>
<dbReference type="PRINTS" id="PR00344">
    <property type="entry name" value="BCTRLSENSOR"/>
</dbReference>
<dbReference type="InterPro" id="IPR050736">
    <property type="entry name" value="Sensor_HK_Regulatory"/>
</dbReference>
<dbReference type="KEGG" id="aee:IM676_08905"/>
<dbReference type="InterPro" id="IPR003661">
    <property type="entry name" value="HisK_dim/P_dom"/>
</dbReference>
<evidence type="ECO:0000256" key="6">
    <source>
        <dbReference type="ARBA" id="ARBA00023012"/>
    </source>
</evidence>
<dbReference type="CDD" id="cd00075">
    <property type="entry name" value="HATPase"/>
    <property type="match status" value="1"/>
</dbReference>
<dbReference type="SMART" id="SM00091">
    <property type="entry name" value="PAS"/>
    <property type="match status" value="2"/>
</dbReference>
<dbReference type="PANTHER" id="PTHR43711:SF26">
    <property type="entry name" value="SENSOR HISTIDINE KINASE RCSC"/>
    <property type="match status" value="1"/>
</dbReference>
<dbReference type="Pfam" id="PF13188">
    <property type="entry name" value="PAS_8"/>
    <property type="match status" value="1"/>
</dbReference>
<evidence type="ECO:0000256" key="5">
    <source>
        <dbReference type="ARBA" id="ARBA00022777"/>
    </source>
</evidence>
<dbReference type="SMART" id="SM00387">
    <property type="entry name" value="HATPase_c"/>
    <property type="match status" value="1"/>
</dbReference>
<dbReference type="EC" id="2.7.13.3" evidence="2"/>
<organism evidence="10 11">
    <name type="scientific">Anabaenopsis elenkinii CCIBt3563</name>
    <dbReference type="NCBI Taxonomy" id="2779889"/>
    <lineage>
        <taxon>Bacteria</taxon>
        <taxon>Bacillati</taxon>
        <taxon>Cyanobacteriota</taxon>
        <taxon>Cyanophyceae</taxon>
        <taxon>Nostocales</taxon>
        <taxon>Nodulariaceae</taxon>
        <taxon>Anabaenopsis</taxon>
    </lineage>
</organism>
<gene>
    <name evidence="10" type="ORF">IM676_08905</name>
</gene>
<evidence type="ECO:0000259" key="8">
    <source>
        <dbReference type="PROSITE" id="PS50109"/>
    </source>
</evidence>
<dbReference type="EMBL" id="CP063311">
    <property type="protein sequence ID" value="QOV24331.1"/>
    <property type="molecule type" value="Genomic_DNA"/>
</dbReference>
<dbReference type="InterPro" id="IPR003594">
    <property type="entry name" value="HATPase_dom"/>
</dbReference>
<keyword evidence="3" id="KW-0597">Phosphoprotein</keyword>
<accession>A0A7S6U5E2</accession>
<dbReference type="RefSeq" id="WP_200989852.1">
    <property type="nucleotide sequence ID" value="NZ_CP063311.1"/>
</dbReference>
<dbReference type="InterPro" id="IPR036097">
    <property type="entry name" value="HisK_dim/P_sf"/>
</dbReference>
<evidence type="ECO:0000259" key="9">
    <source>
        <dbReference type="PROSITE" id="PS50112"/>
    </source>
</evidence>
<dbReference type="AlphaFoldDB" id="A0A7S6U5E2"/>
<dbReference type="Pfam" id="PF00512">
    <property type="entry name" value="HisKA"/>
    <property type="match status" value="1"/>
</dbReference>
<name>A0A7S6U5E2_9CYAN</name>
<dbReference type="SUPFAM" id="SSF47384">
    <property type="entry name" value="Homodimeric domain of signal transducing histidine kinase"/>
    <property type="match status" value="1"/>
</dbReference>
<evidence type="ECO:0000313" key="10">
    <source>
        <dbReference type="EMBL" id="QOV24331.1"/>
    </source>
</evidence>
<dbReference type="InterPro" id="IPR005467">
    <property type="entry name" value="His_kinase_dom"/>
</dbReference>
<keyword evidence="6" id="KW-0902">Two-component regulatory system</keyword>
<keyword evidence="11" id="KW-1185">Reference proteome</keyword>
<protein>
    <recommendedName>
        <fullName evidence="2">histidine kinase</fullName>
        <ecNumber evidence="2">2.7.13.3</ecNumber>
    </recommendedName>
</protein>
<sequence length="493" mass="56434">MANFSENIQEEIDLKFAYFLVDKSLEPAFCLGEYQQFIYVNDAICRMTEYSREELLSMRIYDLDIDFDIHSLLGIKSEYYSSFKSRYLTKRKGIFIVETSIIYLERKGIKFGCAVLRYQSDGVIGCIQEALNTSKILTLLETIEAGIFLIQSNRIRYINPAAEKLTGYKKQELLNDFNIHRLITGKKPRQLYLEKQSVDLEYQEINILAQDGTERCLIGVVTNLDGMFNLLGKASELIICIDITDYKNLESNLNQALEQAKELSELKAHFVSMVCHQFRTPLNIISFCNSLIAEKVDLTTEKQILLLVENIEKAIAQISQMLDDILLFSQAQAAKINFAPQPLELVEFCHNLVAGMHMIMSHNRINFISKVELIKGYVDPKLLDYILRNLLENALKYSPYYMRVDFILDCDQEQLIFQIKDQGIGIPFLDQKRLFERFYRGNNIGDIPGNGLGLSIIKTLVDLHGGQVKVESEVDIGTSITVILPLIKEASFL</sequence>
<evidence type="ECO:0000256" key="1">
    <source>
        <dbReference type="ARBA" id="ARBA00000085"/>
    </source>
</evidence>
<dbReference type="SUPFAM" id="SSF55874">
    <property type="entry name" value="ATPase domain of HSP90 chaperone/DNA topoisomerase II/histidine kinase"/>
    <property type="match status" value="1"/>
</dbReference>
<evidence type="ECO:0000256" key="4">
    <source>
        <dbReference type="ARBA" id="ARBA00022679"/>
    </source>
</evidence>
<proteinExistence type="predicted"/>
<comment type="function">
    <text evidence="7">Photoreceptor which exists in two forms that are reversibly interconvertible by light: the R form that absorbs maximally in the red region of the spectrum and the FR form that absorbs maximally in the far-red region.</text>
</comment>
<evidence type="ECO:0000256" key="3">
    <source>
        <dbReference type="ARBA" id="ARBA00022553"/>
    </source>
</evidence>
<dbReference type="Proteomes" id="UP000593846">
    <property type="component" value="Chromosome"/>
</dbReference>